<evidence type="ECO:0000313" key="3">
    <source>
        <dbReference type="Proteomes" id="UP001500350"/>
    </source>
</evidence>
<evidence type="ECO:0008006" key="4">
    <source>
        <dbReference type="Google" id="ProtNLM"/>
    </source>
</evidence>
<feature type="region of interest" description="Disordered" evidence="1">
    <location>
        <begin position="584"/>
        <end position="637"/>
    </location>
</feature>
<evidence type="ECO:0000256" key="1">
    <source>
        <dbReference type="SAM" id="MobiDB-lite"/>
    </source>
</evidence>
<feature type="compositionally biased region" description="Basic and acidic residues" evidence="1">
    <location>
        <begin position="442"/>
        <end position="459"/>
    </location>
</feature>
<evidence type="ECO:0000313" key="2">
    <source>
        <dbReference type="EMBL" id="GAA1580667.1"/>
    </source>
</evidence>
<feature type="compositionally biased region" description="Pro residues" evidence="1">
    <location>
        <begin position="614"/>
        <end position="626"/>
    </location>
</feature>
<reference evidence="2 3" key="1">
    <citation type="journal article" date="2019" name="Int. J. Syst. Evol. Microbiol.">
        <title>The Global Catalogue of Microorganisms (GCM) 10K type strain sequencing project: providing services to taxonomists for standard genome sequencing and annotation.</title>
        <authorList>
            <consortium name="The Broad Institute Genomics Platform"/>
            <consortium name="The Broad Institute Genome Sequencing Center for Infectious Disease"/>
            <person name="Wu L."/>
            <person name="Ma J."/>
        </authorList>
    </citation>
    <scope>NUCLEOTIDE SEQUENCE [LARGE SCALE GENOMIC DNA]</scope>
    <source>
        <strain evidence="2 3">JCM 14589</strain>
    </source>
</reference>
<gene>
    <name evidence="2" type="ORF">GCM10009763_29580</name>
</gene>
<feature type="region of interest" description="Disordered" evidence="1">
    <location>
        <begin position="1"/>
        <end position="20"/>
    </location>
</feature>
<sequence>MAARSLMDRSADITMTNTSRASRTDGLTAIVITDEEHGMAPATAVQTGSWDFDRALAAVRRMETVKIVATELDGHRPGPRRYLPWEAWFTAIALAVMHSRGQAHMTGALAVINGLTPTQRWQLGLRGLDITYAHVESGLETIIKACRPSVNVKTGQVRPPRLTLTEHDIANSLIRATHPPGMVLSDTIAMDSTDFETDAARRSRASLNVLGLAGEAIAGDSDKETPTEVVDGKVMRRSRHRTRGAQVRAFPYVGADKRLVHSLDEDARDGYRSGKQMKGKDTFLGYDLHIATSTPVKGSDARAALAYGIEVAPAGSSKARAGLNLIERLNRTFEEDGHRIAAVCVDRGYSMAKHENWALQLSKQGIVQHHDLGEKETRLAPADKPGIIFLDGHPYIANMPKRLKELRRPGLGATKEEKAAAARDYDERRAYAFSANGPAKLSPRDENGEGKATDGDQRYRGPVLTGKVRCPNHPRSMRWAEHKPLTNCDAGTKCACGATITVKAADPRAKHRQPELFGTSRWHEAYGARNMSESFNASVKKHHMSLQRHSARVFGLAKNTIMLGFIVAATNIAVLRTCYNHDDGKPEQLPPAGTPVEPQPAGELTVFNDDQPPRAGPQPSSEPPLEPKTNRTRPTRS</sequence>
<protein>
    <recommendedName>
        <fullName evidence="4">Transposase DDE domain-containing protein</fullName>
    </recommendedName>
</protein>
<comment type="caution">
    <text evidence="2">The sequence shown here is derived from an EMBL/GenBank/DDBJ whole genome shotgun (WGS) entry which is preliminary data.</text>
</comment>
<dbReference type="EMBL" id="BAAANW010000043">
    <property type="protein sequence ID" value="GAA1580667.1"/>
    <property type="molecule type" value="Genomic_DNA"/>
</dbReference>
<feature type="region of interest" description="Disordered" evidence="1">
    <location>
        <begin position="434"/>
        <end position="470"/>
    </location>
</feature>
<name>A0ABN2DMC3_9MICO</name>
<dbReference type="Proteomes" id="UP001500350">
    <property type="component" value="Unassembled WGS sequence"/>
</dbReference>
<feature type="compositionally biased region" description="Basic and acidic residues" evidence="1">
    <location>
        <begin position="1"/>
        <end position="11"/>
    </location>
</feature>
<keyword evidence="3" id="KW-1185">Reference proteome</keyword>
<accession>A0ABN2DMC3</accession>
<dbReference type="RefSeq" id="WP_147362680.1">
    <property type="nucleotide sequence ID" value="NZ_BAAANW010000043.1"/>
</dbReference>
<proteinExistence type="predicted"/>
<organism evidence="2 3">
    <name type="scientific">Dermacoccus profundi</name>
    <dbReference type="NCBI Taxonomy" id="322602"/>
    <lineage>
        <taxon>Bacteria</taxon>
        <taxon>Bacillati</taxon>
        <taxon>Actinomycetota</taxon>
        <taxon>Actinomycetes</taxon>
        <taxon>Micrococcales</taxon>
        <taxon>Dermacoccaceae</taxon>
        <taxon>Dermacoccus</taxon>
    </lineage>
</organism>